<keyword evidence="1" id="KW-0812">Transmembrane</keyword>
<protein>
    <submittedName>
        <fullName evidence="3">PH domain-containing protein</fullName>
    </submittedName>
</protein>
<reference evidence="3 4" key="1">
    <citation type="submission" date="2024-09" db="EMBL/GenBank/DDBJ databases">
        <authorList>
            <person name="Sun Q."/>
            <person name="Mori K."/>
        </authorList>
    </citation>
    <scope>NUCLEOTIDE SEQUENCE [LARGE SCALE GENOMIC DNA]</scope>
    <source>
        <strain evidence="3 4">JCM 11201</strain>
    </source>
</reference>
<keyword evidence="1" id="KW-1133">Transmembrane helix</keyword>
<evidence type="ECO:0000256" key="1">
    <source>
        <dbReference type="SAM" id="Phobius"/>
    </source>
</evidence>
<dbReference type="PANTHER" id="PTHR34473:SF2">
    <property type="entry name" value="UPF0699 TRANSMEMBRANE PROTEIN YDBT"/>
    <property type="match status" value="1"/>
</dbReference>
<sequence length="156" mass="18377">MKEFEKVPYRAMTVWKQRAALMHAIIWIVFGVGFFYAQHYSIPLFPLAIIGGLLLIWSILQIGILPRLRWQFHGYRITEQDVWLYDGGWSQKTTVVPLFRVQHVQLGQDPFLRRANLANVELETAATKHHIRGLDLYQAEELRDLLLQRLKEEKHV</sequence>
<evidence type="ECO:0000313" key="4">
    <source>
        <dbReference type="Proteomes" id="UP001589609"/>
    </source>
</evidence>
<dbReference type="InterPro" id="IPR005182">
    <property type="entry name" value="YdbS-like_PH"/>
</dbReference>
<dbReference type="PANTHER" id="PTHR34473">
    <property type="entry name" value="UPF0699 TRANSMEMBRANE PROTEIN YDBS"/>
    <property type="match status" value="1"/>
</dbReference>
<feature type="transmembrane region" description="Helical" evidence="1">
    <location>
        <begin position="44"/>
        <end position="66"/>
    </location>
</feature>
<keyword evidence="4" id="KW-1185">Reference proteome</keyword>
<dbReference type="Proteomes" id="UP001589609">
    <property type="component" value="Unassembled WGS sequence"/>
</dbReference>
<dbReference type="EMBL" id="JBHMAF010000194">
    <property type="protein sequence ID" value="MFB9761619.1"/>
    <property type="molecule type" value="Genomic_DNA"/>
</dbReference>
<dbReference type="RefSeq" id="WP_379951764.1">
    <property type="nucleotide sequence ID" value="NZ_JAPCYI010000001.1"/>
</dbReference>
<gene>
    <name evidence="3" type="ORF">ACFFMS_25605</name>
</gene>
<dbReference type="Pfam" id="PF03703">
    <property type="entry name" value="bPH_2"/>
    <property type="match status" value="1"/>
</dbReference>
<feature type="domain" description="YdbS-like PH" evidence="2">
    <location>
        <begin position="70"/>
        <end position="146"/>
    </location>
</feature>
<evidence type="ECO:0000313" key="3">
    <source>
        <dbReference type="EMBL" id="MFB9761619.1"/>
    </source>
</evidence>
<proteinExistence type="predicted"/>
<name>A0ABV5WLZ4_9BACI</name>
<evidence type="ECO:0000259" key="2">
    <source>
        <dbReference type="Pfam" id="PF03703"/>
    </source>
</evidence>
<keyword evidence="1" id="KW-0472">Membrane</keyword>
<feature type="transmembrane region" description="Helical" evidence="1">
    <location>
        <begin position="20"/>
        <end position="38"/>
    </location>
</feature>
<comment type="caution">
    <text evidence="3">The sequence shown here is derived from an EMBL/GenBank/DDBJ whole genome shotgun (WGS) entry which is preliminary data.</text>
</comment>
<organism evidence="3 4">
    <name type="scientific">Ectobacillus funiculus</name>
    <dbReference type="NCBI Taxonomy" id="137993"/>
    <lineage>
        <taxon>Bacteria</taxon>
        <taxon>Bacillati</taxon>
        <taxon>Bacillota</taxon>
        <taxon>Bacilli</taxon>
        <taxon>Bacillales</taxon>
        <taxon>Bacillaceae</taxon>
        <taxon>Ectobacillus</taxon>
    </lineage>
</organism>
<accession>A0ABV5WLZ4</accession>